<dbReference type="PROSITE" id="PS51294">
    <property type="entry name" value="HTH_MYB"/>
    <property type="match status" value="2"/>
</dbReference>
<dbReference type="FunFam" id="1.10.10.60:FF:000001">
    <property type="entry name" value="MYB-related transcription factor"/>
    <property type="match status" value="1"/>
</dbReference>
<protein>
    <recommendedName>
        <fullName evidence="11">Transcription factor GAMYB</fullName>
    </recommendedName>
    <alternativeName>
        <fullName evidence="12">OsGAMyb</fullName>
    </alternativeName>
</protein>
<reference evidence="16" key="1">
    <citation type="journal article" date="2021" name="bioRxiv">
        <title>Whole Genome Assembly and Annotation of Northern Wild Rice, Zizania palustris L., Supports a Whole Genome Duplication in the Zizania Genus.</title>
        <authorList>
            <person name="Haas M."/>
            <person name="Kono T."/>
            <person name="Macchietto M."/>
            <person name="Millas R."/>
            <person name="McGilp L."/>
            <person name="Shao M."/>
            <person name="Duquette J."/>
            <person name="Hirsch C.N."/>
            <person name="Kimball J."/>
        </authorList>
    </citation>
    <scope>NUCLEOTIDE SEQUENCE</scope>
    <source>
        <tissue evidence="16">Fresh leaf tissue</tissue>
    </source>
</reference>
<dbReference type="GO" id="GO:0003677">
    <property type="term" value="F:DNA binding"/>
    <property type="evidence" value="ECO:0007669"/>
    <property type="project" value="UniProtKB-KW"/>
</dbReference>
<feature type="region of interest" description="Disordered" evidence="13">
    <location>
        <begin position="824"/>
        <end position="876"/>
    </location>
</feature>
<dbReference type="FunFam" id="1.10.10.60:FF:000119">
    <property type="entry name" value="Transcription factor GAMYB"/>
    <property type="match status" value="1"/>
</dbReference>
<keyword evidence="3" id="KW-0677">Repeat</keyword>
<dbReference type="Pfam" id="PF00249">
    <property type="entry name" value="Myb_DNA-binding"/>
    <property type="match status" value="2"/>
</dbReference>
<feature type="region of interest" description="Disordered" evidence="13">
    <location>
        <begin position="1711"/>
        <end position="1736"/>
    </location>
</feature>
<dbReference type="InterPro" id="IPR017930">
    <property type="entry name" value="Myb_dom"/>
</dbReference>
<dbReference type="PANTHER" id="PTHR33870:SF4">
    <property type="entry name" value="CARDIOMYOPATHY-ASSOCIATED PROTEIN"/>
    <property type="match status" value="1"/>
</dbReference>
<feature type="domain" description="Myb-like" evidence="14">
    <location>
        <begin position="90"/>
        <end position="140"/>
    </location>
</feature>
<evidence type="ECO:0000256" key="3">
    <source>
        <dbReference type="ARBA" id="ARBA00022737"/>
    </source>
</evidence>
<dbReference type="GO" id="GO:0009908">
    <property type="term" value="P:flower development"/>
    <property type="evidence" value="ECO:0007669"/>
    <property type="project" value="UniProtKB-KW"/>
</dbReference>
<feature type="compositionally biased region" description="Basic and acidic residues" evidence="13">
    <location>
        <begin position="832"/>
        <end position="842"/>
    </location>
</feature>
<evidence type="ECO:0000256" key="10">
    <source>
        <dbReference type="ARBA" id="ARBA00023242"/>
    </source>
</evidence>
<feature type="compositionally biased region" description="Basic and acidic residues" evidence="13">
    <location>
        <begin position="862"/>
        <end position="876"/>
    </location>
</feature>
<feature type="compositionally biased region" description="Polar residues" evidence="13">
    <location>
        <begin position="1713"/>
        <end position="1726"/>
    </location>
</feature>
<dbReference type="Proteomes" id="UP000729402">
    <property type="component" value="Unassembled WGS sequence"/>
</dbReference>
<dbReference type="GO" id="GO:0030154">
    <property type="term" value="P:cell differentiation"/>
    <property type="evidence" value="ECO:0007669"/>
    <property type="project" value="UniProtKB-KW"/>
</dbReference>
<dbReference type="InterPro" id="IPR001005">
    <property type="entry name" value="SANT/Myb"/>
</dbReference>
<feature type="compositionally biased region" description="Polar residues" evidence="13">
    <location>
        <begin position="1067"/>
        <end position="1082"/>
    </location>
</feature>
<dbReference type="OrthoDB" id="1908091at2759"/>
<dbReference type="PROSITE" id="PS50090">
    <property type="entry name" value="MYB_LIKE"/>
    <property type="match status" value="2"/>
</dbReference>
<reference evidence="16" key="2">
    <citation type="submission" date="2021-02" db="EMBL/GenBank/DDBJ databases">
        <authorList>
            <person name="Kimball J.A."/>
            <person name="Haas M.W."/>
            <person name="Macchietto M."/>
            <person name="Kono T."/>
            <person name="Duquette J."/>
            <person name="Shao M."/>
        </authorList>
    </citation>
    <scope>NUCLEOTIDE SEQUENCE</scope>
    <source>
        <tissue evidence="16">Fresh leaf tissue</tissue>
    </source>
</reference>
<evidence type="ECO:0000256" key="6">
    <source>
        <dbReference type="ARBA" id="ARBA00023089"/>
    </source>
</evidence>
<evidence type="ECO:0000259" key="15">
    <source>
        <dbReference type="PROSITE" id="PS51294"/>
    </source>
</evidence>
<dbReference type="GO" id="GO:0009555">
    <property type="term" value="P:pollen development"/>
    <property type="evidence" value="ECO:0007669"/>
    <property type="project" value="UniProtKB-ARBA"/>
</dbReference>
<feature type="domain" description="HTH myb-type" evidence="15">
    <location>
        <begin position="37"/>
        <end position="89"/>
    </location>
</feature>
<name>A0A8J5SG51_ZIZPA</name>
<proteinExistence type="predicted"/>
<keyword evidence="2" id="KW-0217">Developmental protein</keyword>
<dbReference type="EMBL" id="JAAALK010000288">
    <property type="protein sequence ID" value="KAG8055029.1"/>
    <property type="molecule type" value="Genomic_DNA"/>
</dbReference>
<dbReference type="PANTHER" id="PTHR33870">
    <property type="entry name" value="CARDIOMYOPATHY-ASSOCIATED PROTEIN"/>
    <property type="match status" value="1"/>
</dbReference>
<comment type="subcellular location">
    <subcellularLocation>
        <location evidence="1">Nucleus</location>
    </subcellularLocation>
</comment>
<feature type="region of interest" description="Disordered" evidence="13">
    <location>
        <begin position="786"/>
        <end position="809"/>
    </location>
</feature>
<evidence type="ECO:0000256" key="12">
    <source>
        <dbReference type="ARBA" id="ARBA00078675"/>
    </source>
</evidence>
<feature type="compositionally biased region" description="Gly residues" evidence="13">
    <location>
        <begin position="27"/>
        <end position="38"/>
    </location>
</feature>
<dbReference type="SMART" id="SM00717">
    <property type="entry name" value="SANT"/>
    <property type="match status" value="2"/>
</dbReference>
<comment type="caution">
    <text evidence="16">The sequence shown here is derived from an EMBL/GenBank/DDBJ whole genome shotgun (WGS) entry which is preliminary data.</text>
</comment>
<evidence type="ECO:0000256" key="1">
    <source>
        <dbReference type="ARBA" id="ARBA00004123"/>
    </source>
</evidence>
<feature type="region of interest" description="Disordered" evidence="13">
    <location>
        <begin position="15"/>
        <end position="45"/>
    </location>
</feature>
<evidence type="ECO:0000256" key="4">
    <source>
        <dbReference type="ARBA" id="ARBA00022782"/>
    </source>
</evidence>
<keyword evidence="10" id="KW-0539">Nucleus</keyword>
<evidence type="ECO:0000256" key="8">
    <source>
        <dbReference type="ARBA" id="ARBA00023159"/>
    </source>
</evidence>
<evidence type="ECO:0000313" key="17">
    <source>
        <dbReference type="Proteomes" id="UP000729402"/>
    </source>
</evidence>
<evidence type="ECO:0000313" key="16">
    <source>
        <dbReference type="EMBL" id="KAG8055029.1"/>
    </source>
</evidence>
<keyword evidence="4" id="KW-0221">Differentiation</keyword>
<evidence type="ECO:0000256" key="7">
    <source>
        <dbReference type="ARBA" id="ARBA00023125"/>
    </source>
</evidence>
<sequence length="1736" mass="191816">MYRVKSESDCEMIYQDQMDSPVADDGSSGGSPHRGGGPPLKKGPWTSAEDAILVDYVKKHGEGNWNAVQKNAGLYRCGKSCRLRWANHLRPNLKKGAFTAEEERLIIQLHSKMGNKWARMAAHLPGRTDNEIKNYWNTRIKRCQRAGLPIYPAIDSEKLKQAVGFDYLHEANSSSKIVAPFGGALNGSHAFLNGNFSASRPTNGPLKMELPSLQDTESDPNSWLKYTVAPALQPTELVDPYLQSPAATPSMKSECASPRNSGLLEELIHEAQALRSGKNQQASVRSSCSSVGTPCNTTIVSPEFDICQEYWEEQPGPFLNDCAPFSGNSFTESTPPVMAASPDIFQLSKISPAQSTSMGSGENAMGPKYETGDTSPHLENFRPDALFSENTADPSIFNNAIAMLLGNDLSIECKPVLGDGIVFSSSSWNNMPHACEIDSALKISSAVLRRWCHVMVITDQWWLTDVHWLDLELWTFVDHAFPDLANSCCLPALRKGLCWRLKGCMSWPLIENKSSPGFFAFLLSSSPVIICTTLLLGILLSYGDTNLPEADDDNNTTPEISAFKLGNSSSDIHFETKQIFPETDLRENMADFRERETKQTVFIRGRDNEHAELDDDVPLLRRVDQEYERFDHHDIPAASTPFSSMVNFHRDAGIGKDSNTDQEIRSKDLFSIKGKGDGHTIFFEGVLSGLDEKDASFGLFSTSKNASGHGEMEKMLNQERVFTDPTASKLREIPEEKPSEWEAQTSRAACDILVHQRKTLDDLKINTSKAFEDNLLNSSLGSPWARVGSEDGSSGFDSDLAESSSPDASMTDIAPILDEIDPLLCASSTHPDPTKDNSDTDSHVSSQDHQTNADNNDEADNNDAKENDEKKKKDDGKEAAFIWTADDEKNLMDLGYSEMERNRRLELLMARRRSRKNIRFEIDNNLVDSDNNDGGRSVDGLSRFRVQVPHISVPRRNPFDLPYDSEEAAIPSSAPSVLHTRKNPFDLPLEQSNDGGVSAHDNVNPGESVTASHRDMFFRRHDSFNIGSTDVTQERFYSRFKPYFVPETVEGSTSNLQRQFSDKSESKLSSVTESDMTSSIANQDDHKELDEKDLHMEHQSSALQRQDSDLVDDRSECSDGINSVDVEQDNSDIDDREIALQHFVFERSQEREAYLASTKGKGPEEDYLLHSDGISMKPLHPVNDLLSWEDGEGESNFGAISPHNTALEFSDWISSPRLTAEHDSGSGKLEEFLDTEVASSSNTIVLGSRNPAENNGNVDSISYASNAIPSDNLIHGSMELSSEFCNETLPIISRDLHPIPEERVVENFNMQEKHESAIFTDSDGTLTGFHVIEEHFDVGCDVSPSSAVVPPCPHASDSFQTTLTETKEISNPSISMATESNKVDMVDVKEETTAGYPLDSDDDKIYPEPTEENIIDESFLSELDAVGDFRVELMSLELKMPDLGSHIDNLANGVAESTLISPQTSGNIFSTMKYASMLEHEESPLVDDINGTGSEFCWSLGASHDNPEQTVYNPRRCILEASPFEEVNTEMKPLCNETEASLVNVPLIANLAVGSSELDVARNESEFTKTDAEMVVLDAKSLVDIEMAFKQVSDGVTDSTVDTETSHVPSADIDPELIEGSEQLDVVDAFSSLKEHSSAVVNSSLEENEGKHDETVKFTKYDKVPEGPYVEGMSFVEDGKEPKTMETTSNMDTIDAKTIDDIDAAFKKLSDGSAKNTVQAVESENSCDGREETEQH</sequence>
<feature type="compositionally biased region" description="Basic and acidic residues" evidence="13">
    <location>
        <begin position="1727"/>
        <end position="1736"/>
    </location>
</feature>
<evidence type="ECO:0000256" key="2">
    <source>
        <dbReference type="ARBA" id="ARBA00022473"/>
    </source>
</evidence>
<dbReference type="EMBL" id="JAAALK010000288">
    <property type="protein sequence ID" value="KAG8055028.1"/>
    <property type="molecule type" value="Genomic_DNA"/>
</dbReference>
<keyword evidence="5" id="KW-0805">Transcription regulation</keyword>
<dbReference type="CDD" id="cd00167">
    <property type="entry name" value="SANT"/>
    <property type="match status" value="2"/>
</dbReference>
<evidence type="ECO:0000259" key="14">
    <source>
        <dbReference type="PROSITE" id="PS50090"/>
    </source>
</evidence>
<feature type="domain" description="Myb-like" evidence="14">
    <location>
        <begin position="37"/>
        <end position="89"/>
    </location>
</feature>
<keyword evidence="9" id="KW-0804">Transcription</keyword>
<feature type="region of interest" description="Disordered" evidence="13">
    <location>
        <begin position="1051"/>
        <end position="1083"/>
    </location>
</feature>
<feature type="compositionally biased region" description="Basic and acidic residues" evidence="13">
    <location>
        <begin position="1106"/>
        <end position="1117"/>
    </location>
</feature>
<evidence type="ECO:0000256" key="5">
    <source>
        <dbReference type="ARBA" id="ARBA00023015"/>
    </source>
</evidence>
<gene>
    <name evidence="16" type="ORF">GUJ93_ZPchr0001g31445</name>
</gene>
<evidence type="ECO:0000256" key="13">
    <source>
        <dbReference type="SAM" id="MobiDB-lite"/>
    </source>
</evidence>
<keyword evidence="8" id="KW-0010">Activator</keyword>
<keyword evidence="17" id="KW-1185">Reference proteome</keyword>
<dbReference type="GO" id="GO:0005634">
    <property type="term" value="C:nucleus"/>
    <property type="evidence" value="ECO:0007669"/>
    <property type="project" value="UniProtKB-SubCell"/>
</dbReference>
<evidence type="ECO:0000256" key="9">
    <source>
        <dbReference type="ARBA" id="ARBA00023163"/>
    </source>
</evidence>
<feature type="domain" description="HTH myb-type" evidence="15">
    <location>
        <begin position="90"/>
        <end position="144"/>
    </location>
</feature>
<evidence type="ECO:0000256" key="11">
    <source>
        <dbReference type="ARBA" id="ARBA00071221"/>
    </source>
</evidence>
<organism evidence="16 17">
    <name type="scientific">Zizania palustris</name>
    <name type="common">Northern wild rice</name>
    <dbReference type="NCBI Taxonomy" id="103762"/>
    <lineage>
        <taxon>Eukaryota</taxon>
        <taxon>Viridiplantae</taxon>
        <taxon>Streptophyta</taxon>
        <taxon>Embryophyta</taxon>
        <taxon>Tracheophyta</taxon>
        <taxon>Spermatophyta</taxon>
        <taxon>Magnoliopsida</taxon>
        <taxon>Liliopsida</taxon>
        <taxon>Poales</taxon>
        <taxon>Poaceae</taxon>
        <taxon>BOP clade</taxon>
        <taxon>Oryzoideae</taxon>
        <taxon>Oryzeae</taxon>
        <taxon>Zizaniinae</taxon>
        <taxon>Zizania</taxon>
    </lineage>
</organism>
<keyword evidence="6" id="KW-0287">Flowering</keyword>
<keyword evidence="7" id="KW-0238">DNA-binding</keyword>
<feature type="region of interest" description="Disordered" evidence="13">
    <location>
        <begin position="1099"/>
        <end position="1127"/>
    </location>
</feature>
<accession>A0A8J5SG51</accession>